<dbReference type="AlphaFoldDB" id="A0A7I0HS72"/>
<dbReference type="EMBL" id="RQFT01000009">
    <property type="protein sequence ID" value="TGL04980.1"/>
    <property type="molecule type" value="Genomic_DNA"/>
</dbReference>
<evidence type="ECO:0000313" key="1">
    <source>
        <dbReference type="EMBL" id="TGL04980.1"/>
    </source>
</evidence>
<evidence type="ECO:0000313" key="2">
    <source>
        <dbReference type="Proteomes" id="UP000297641"/>
    </source>
</evidence>
<dbReference type="RefSeq" id="WP_135771115.1">
    <property type="nucleotide sequence ID" value="NZ_RQFT01000009.1"/>
</dbReference>
<name>A0A7I0HS72_9LEPT</name>
<gene>
    <name evidence="1" type="ORF">EHQ43_10065</name>
</gene>
<protein>
    <submittedName>
        <fullName evidence="1">Uncharacterized protein</fullName>
    </submittedName>
</protein>
<sequence length="191" mass="22201">MSSVIERSNLAGVTEKETIGENFRIVGRPDSVEFFISTDYPENVKLNHLNYNVSDLILGATQDFDYKINVQSYLLHKLTDSSTNRLLFWRDIGKFEISFTKKSFHHELEVLPKIGRIKKPLSVNITYEDGLYFVECEDLDLYDHGETAAKALANFSEYILSNISEFQKTPVAEKHESFIESEKKYKEYFEF</sequence>
<reference evidence="1 2" key="1">
    <citation type="journal article" date="2019" name="PLoS Negl. Trop. Dis.">
        <title>Revisiting the worldwide diversity of Leptospira species in the environment.</title>
        <authorList>
            <person name="Vincent A.T."/>
            <person name="Schiettekatte O."/>
            <person name="Bourhy P."/>
            <person name="Veyrier F.J."/>
            <person name="Picardeau M."/>
        </authorList>
    </citation>
    <scope>NUCLEOTIDE SEQUENCE [LARGE SCALE GENOMIC DNA]</scope>
    <source>
        <strain evidence="1 2">201800273</strain>
    </source>
</reference>
<comment type="caution">
    <text evidence="1">The sequence shown here is derived from an EMBL/GenBank/DDBJ whole genome shotgun (WGS) entry which is preliminary data.</text>
</comment>
<accession>A0A7I0HS72</accession>
<dbReference type="Proteomes" id="UP000297641">
    <property type="component" value="Unassembled WGS sequence"/>
</dbReference>
<organism evidence="1 2">
    <name type="scientific">Leptospira bouyouniensis</name>
    <dbReference type="NCBI Taxonomy" id="2484911"/>
    <lineage>
        <taxon>Bacteria</taxon>
        <taxon>Pseudomonadati</taxon>
        <taxon>Spirochaetota</taxon>
        <taxon>Spirochaetia</taxon>
        <taxon>Leptospirales</taxon>
        <taxon>Leptospiraceae</taxon>
        <taxon>Leptospira</taxon>
    </lineage>
</organism>
<proteinExistence type="predicted"/>